<evidence type="ECO:0000313" key="1">
    <source>
        <dbReference type="EMBL" id="SFL86459.1"/>
    </source>
</evidence>
<sequence length="65" mass="7466">MAQVMLLVCLSMQAMIYHTLLFQKLLEMKFAQRDDSIASVSLFGFPEKISYQGPETLARIKKELL</sequence>
<dbReference type="AlphaFoldDB" id="A0A1I4L6G1"/>
<organism evidence="1 2">
    <name type="scientific">Pelosinus propionicus DSM 13327</name>
    <dbReference type="NCBI Taxonomy" id="1123291"/>
    <lineage>
        <taxon>Bacteria</taxon>
        <taxon>Bacillati</taxon>
        <taxon>Bacillota</taxon>
        <taxon>Negativicutes</taxon>
        <taxon>Selenomonadales</taxon>
        <taxon>Sporomusaceae</taxon>
        <taxon>Pelosinus</taxon>
    </lineage>
</organism>
<dbReference type="EMBL" id="FOTS01000022">
    <property type="protein sequence ID" value="SFL86459.1"/>
    <property type="molecule type" value="Genomic_DNA"/>
</dbReference>
<keyword evidence="2" id="KW-1185">Reference proteome</keyword>
<dbReference type="STRING" id="1123291.SAMN04490355_102271"/>
<accession>A0A1I4L6G1</accession>
<name>A0A1I4L6G1_9FIRM</name>
<dbReference type="RefSeq" id="WP_175490547.1">
    <property type="nucleotide sequence ID" value="NZ_FOTS01000022.1"/>
</dbReference>
<proteinExistence type="predicted"/>
<protein>
    <submittedName>
        <fullName evidence="1">Uncharacterized protein</fullName>
    </submittedName>
</protein>
<reference evidence="2" key="1">
    <citation type="submission" date="2016-10" db="EMBL/GenBank/DDBJ databases">
        <authorList>
            <person name="Varghese N."/>
            <person name="Submissions S."/>
        </authorList>
    </citation>
    <scope>NUCLEOTIDE SEQUENCE [LARGE SCALE GENOMIC DNA]</scope>
    <source>
        <strain evidence="2">DSM 13327</strain>
    </source>
</reference>
<evidence type="ECO:0000313" key="2">
    <source>
        <dbReference type="Proteomes" id="UP000199520"/>
    </source>
</evidence>
<gene>
    <name evidence="1" type="ORF">SAMN04490355_102271</name>
</gene>
<dbReference type="Proteomes" id="UP000199520">
    <property type="component" value="Unassembled WGS sequence"/>
</dbReference>